<organism evidence="1">
    <name type="scientific">Zea mays</name>
    <name type="common">Maize</name>
    <dbReference type="NCBI Taxonomy" id="4577"/>
    <lineage>
        <taxon>Eukaryota</taxon>
        <taxon>Viridiplantae</taxon>
        <taxon>Streptophyta</taxon>
        <taxon>Embryophyta</taxon>
        <taxon>Tracheophyta</taxon>
        <taxon>Spermatophyta</taxon>
        <taxon>Magnoliopsida</taxon>
        <taxon>Liliopsida</taxon>
        <taxon>Poales</taxon>
        <taxon>Poaceae</taxon>
        <taxon>PACMAD clade</taxon>
        <taxon>Panicoideae</taxon>
        <taxon>Andropogonodae</taxon>
        <taxon>Andropogoneae</taxon>
        <taxon>Tripsacinae</taxon>
        <taxon>Zea</taxon>
    </lineage>
</organism>
<name>A0A3L6D8P8_MAIZE</name>
<evidence type="ECO:0000313" key="1">
    <source>
        <dbReference type="EMBL" id="PWZ04885.1"/>
    </source>
</evidence>
<dbReference type="AlphaFoldDB" id="A0A3L6D8P8"/>
<comment type="caution">
    <text evidence="1">The sequence shown here is derived from an EMBL/GenBank/DDBJ whole genome shotgun (WGS) entry which is preliminary data.</text>
</comment>
<proteinExistence type="predicted"/>
<protein>
    <submittedName>
        <fullName evidence="1">Uncharacterized protein</fullName>
    </submittedName>
</protein>
<gene>
    <name evidence="1" type="ORF">Zm00014a_009766</name>
</gene>
<sequence length="25" mass="2772">MTHSSPSSFEKIVSLAISVSKQYNM</sequence>
<dbReference type="EMBL" id="NCVQ01000010">
    <property type="protein sequence ID" value="PWZ04885.1"/>
    <property type="molecule type" value="Genomic_DNA"/>
</dbReference>
<accession>A0A3L6D8P8</accession>
<reference evidence="1" key="1">
    <citation type="journal article" date="2018" name="Nat. Genet.">
        <title>Extensive intraspecific gene order and gene structural variations between Mo17 and other maize genomes.</title>
        <authorList>
            <person name="Sun S."/>
            <person name="Zhou Y."/>
            <person name="Chen J."/>
            <person name="Shi J."/>
            <person name="Zhao H."/>
            <person name="Zhao H."/>
            <person name="Song W."/>
            <person name="Zhang M."/>
            <person name="Cui Y."/>
            <person name="Dong X."/>
            <person name="Liu H."/>
            <person name="Ma X."/>
            <person name="Jiao Y."/>
            <person name="Wang B."/>
            <person name="Wei X."/>
            <person name="Stein J.C."/>
            <person name="Glaubitz J.C."/>
            <person name="Lu F."/>
            <person name="Yu G."/>
            <person name="Liang C."/>
            <person name="Fengler K."/>
            <person name="Li B."/>
            <person name="Rafalski A."/>
            <person name="Schnable P.S."/>
            <person name="Ware D.H."/>
            <person name="Buckler E.S."/>
            <person name="Lai J."/>
        </authorList>
    </citation>
    <scope>NUCLEOTIDE SEQUENCE [LARGE SCALE GENOMIC DNA]</scope>
    <source>
        <tissue evidence="1">Seedling</tissue>
    </source>
</reference>
<dbReference type="Proteomes" id="UP000251960">
    <property type="component" value="Chromosome 9"/>
</dbReference>